<organism evidence="1 3">
    <name type="scientific">Rotaria magnacalcarata</name>
    <dbReference type="NCBI Taxonomy" id="392030"/>
    <lineage>
        <taxon>Eukaryota</taxon>
        <taxon>Metazoa</taxon>
        <taxon>Spiralia</taxon>
        <taxon>Gnathifera</taxon>
        <taxon>Rotifera</taxon>
        <taxon>Eurotatoria</taxon>
        <taxon>Bdelloidea</taxon>
        <taxon>Philodinida</taxon>
        <taxon>Philodinidae</taxon>
        <taxon>Rotaria</taxon>
    </lineage>
</organism>
<comment type="caution">
    <text evidence="1">The sequence shown here is derived from an EMBL/GenBank/DDBJ whole genome shotgun (WGS) entry which is preliminary data.</text>
</comment>
<reference evidence="1" key="1">
    <citation type="submission" date="2021-02" db="EMBL/GenBank/DDBJ databases">
        <authorList>
            <person name="Nowell W R."/>
        </authorList>
    </citation>
    <scope>NUCLEOTIDE SEQUENCE</scope>
</reference>
<dbReference type="EMBL" id="CAJOBH010263411">
    <property type="protein sequence ID" value="CAF5158260.1"/>
    <property type="molecule type" value="Genomic_DNA"/>
</dbReference>
<evidence type="ECO:0000313" key="1">
    <source>
        <dbReference type="EMBL" id="CAF1541783.1"/>
    </source>
</evidence>
<dbReference type="Proteomes" id="UP000681967">
    <property type="component" value="Unassembled WGS sequence"/>
</dbReference>
<sequence length="76" mass="8031">LFLLGIPASFSLLRSGRVGFVKKILLGFCSANSCANSPLLFIATNLLCSSRKTVTGNTEVPLVLINSFPCSSTLPL</sequence>
<dbReference type="Proteomes" id="UP000663855">
    <property type="component" value="Unassembled WGS sequence"/>
</dbReference>
<gene>
    <name evidence="2" type="ORF">BYL167_LOCUS73919</name>
    <name evidence="1" type="ORF">CJN711_LOCUS29767</name>
</gene>
<dbReference type="EMBL" id="CAJNOV010014180">
    <property type="protein sequence ID" value="CAF1541783.1"/>
    <property type="molecule type" value="Genomic_DNA"/>
</dbReference>
<proteinExistence type="predicted"/>
<name>A0A815VYW1_9BILA</name>
<evidence type="ECO:0000313" key="3">
    <source>
        <dbReference type="Proteomes" id="UP000663855"/>
    </source>
</evidence>
<evidence type="ECO:0000313" key="2">
    <source>
        <dbReference type="EMBL" id="CAF5158260.1"/>
    </source>
</evidence>
<accession>A0A815VYW1</accession>
<feature type="non-terminal residue" evidence="1">
    <location>
        <position position="1"/>
    </location>
</feature>
<protein>
    <submittedName>
        <fullName evidence="1">Uncharacterized protein</fullName>
    </submittedName>
</protein>
<dbReference type="AlphaFoldDB" id="A0A815VYW1"/>